<dbReference type="STRING" id="869210.Marky_1931"/>
<dbReference type="eggNOG" id="COG0277">
    <property type="taxonomic scope" value="Bacteria"/>
</dbReference>
<comment type="cofactor">
    <cofactor evidence="1">
        <name>FAD</name>
        <dbReference type="ChEBI" id="CHEBI:57692"/>
    </cofactor>
</comment>
<evidence type="ECO:0000256" key="4">
    <source>
        <dbReference type="ARBA" id="ARBA00022827"/>
    </source>
</evidence>
<dbReference type="Proteomes" id="UP000007030">
    <property type="component" value="Chromosome"/>
</dbReference>
<dbReference type="InterPro" id="IPR006093">
    <property type="entry name" value="Oxy_OxRdtase_FAD_BS"/>
</dbReference>
<dbReference type="GO" id="GO:0018530">
    <property type="term" value="F:(R)-6-hydroxynicotine oxidase activity"/>
    <property type="evidence" value="ECO:0007669"/>
    <property type="project" value="UniProtKB-EC"/>
</dbReference>
<dbReference type="InterPro" id="IPR016167">
    <property type="entry name" value="FAD-bd_PCMH_sub1"/>
</dbReference>
<dbReference type="InterPro" id="IPR016166">
    <property type="entry name" value="FAD-bd_PCMH"/>
</dbReference>
<protein>
    <submittedName>
        <fullName evidence="7">(R)-6-hydroxynicotine oxidase</fullName>
        <ecNumber evidence="7">1.5.3.6</ecNumber>
    </submittedName>
</protein>
<dbReference type="Pfam" id="PF01565">
    <property type="entry name" value="FAD_binding_4"/>
    <property type="match status" value="1"/>
</dbReference>
<dbReference type="KEGG" id="mhd:Marky_1931"/>
<dbReference type="InterPro" id="IPR036318">
    <property type="entry name" value="FAD-bd_PCMH-like_sf"/>
</dbReference>
<dbReference type="EMBL" id="CP002630">
    <property type="protein sequence ID" value="AEB12661.1"/>
    <property type="molecule type" value="Genomic_DNA"/>
</dbReference>
<comment type="similarity">
    <text evidence="2">Belongs to the oxygen-dependent FAD-linked oxidoreductase family.</text>
</comment>
<dbReference type="HOGENOM" id="CLU_018354_10_0_0"/>
<reference evidence="7 8" key="1">
    <citation type="journal article" date="2012" name="Stand. Genomic Sci.">
        <title>Complete genome sequence of the aerobic, heterotroph Marinithermus hydrothermalis type strain (T1(T)) from a deep-sea hydrothermal vent chimney.</title>
        <authorList>
            <person name="Copeland A."/>
            <person name="Gu W."/>
            <person name="Yasawong M."/>
            <person name="Lapidus A."/>
            <person name="Lucas S."/>
            <person name="Deshpande S."/>
            <person name="Pagani I."/>
            <person name="Tapia R."/>
            <person name="Cheng J.F."/>
            <person name="Goodwin L.A."/>
            <person name="Pitluck S."/>
            <person name="Liolios K."/>
            <person name="Ivanova N."/>
            <person name="Mavromatis K."/>
            <person name="Mikhailova N."/>
            <person name="Pati A."/>
            <person name="Chen A."/>
            <person name="Palaniappan K."/>
            <person name="Land M."/>
            <person name="Pan C."/>
            <person name="Brambilla E.M."/>
            <person name="Rohde M."/>
            <person name="Tindall B.J."/>
            <person name="Sikorski J."/>
            <person name="Goker M."/>
            <person name="Detter J.C."/>
            <person name="Bristow J."/>
            <person name="Eisen J.A."/>
            <person name="Markowitz V."/>
            <person name="Hugenholtz P."/>
            <person name="Kyrpides N.C."/>
            <person name="Klenk H.P."/>
            <person name="Woyke T."/>
        </authorList>
    </citation>
    <scope>NUCLEOTIDE SEQUENCE [LARGE SCALE GENOMIC DNA]</scope>
    <source>
        <strain evidence="8">DSM 14884 / JCM 11576 / T1</strain>
    </source>
</reference>
<keyword evidence="3" id="KW-0285">Flavoprotein</keyword>
<name>F2NKK1_MARHT</name>
<evidence type="ECO:0000256" key="5">
    <source>
        <dbReference type="ARBA" id="ARBA00023002"/>
    </source>
</evidence>
<proteinExistence type="inferred from homology"/>
<evidence type="ECO:0000313" key="7">
    <source>
        <dbReference type="EMBL" id="AEB12661.1"/>
    </source>
</evidence>
<feature type="domain" description="FAD-binding PCMH-type" evidence="6">
    <location>
        <begin position="41"/>
        <end position="211"/>
    </location>
</feature>
<dbReference type="Gene3D" id="3.30.465.10">
    <property type="match status" value="1"/>
</dbReference>
<keyword evidence="5 7" id="KW-0560">Oxidoreductase</keyword>
<dbReference type="InterPro" id="IPR006094">
    <property type="entry name" value="Oxid_FAD_bind_N"/>
</dbReference>
<dbReference type="PROSITE" id="PS00862">
    <property type="entry name" value="OX2_COVAL_FAD"/>
    <property type="match status" value="1"/>
</dbReference>
<evidence type="ECO:0000259" key="6">
    <source>
        <dbReference type="PROSITE" id="PS51387"/>
    </source>
</evidence>
<keyword evidence="8" id="KW-1185">Reference proteome</keyword>
<evidence type="ECO:0000256" key="1">
    <source>
        <dbReference type="ARBA" id="ARBA00001974"/>
    </source>
</evidence>
<organism evidence="7 8">
    <name type="scientific">Marinithermus hydrothermalis (strain DSM 14884 / JCM 11576 / T1)</name>
    <dbReference type="NCBI Taxonomy" id="869210"/>
    <lineage>
        <taxon>Bacteria</taxon>
        <taxon>Thermotogati</taxon>
        <taxon>Deinococcota</taxon>
        <taxon>Deinococci</taxon>
        <taxon>Thermales</taxon>
        <taxon>Thermaceae</taxon>
        <taxon>Marinithermus</taxon>
    </lineage>
</organism>
<dbReference type="InterPro" id="IPR012951">
    <property type="entry name" value="BBE"/>
</dbReference>
<dbReference type="InterPro" id="IPR050416">
    <property type="entry name" value="FAD-linked_Oxidoreductase"/>
</dbReference>
<evidence type="ECO:0000256" key="3">
    <source>
        <dbReference type="ARBA" id="ARBA00022630"/>
    </source>
</evidence>
<dbReference type="PANTHER" id="PTHR42973:SF39">
    <property type="entry name" value="FAD-BINDING PCMH-TYPE DOMAIN-CONTAINING PROTEIN"/>
    <property type="match status" value="1"/>
</dbReference>
<dbReference type="Gene3D" id="3.40.462.20">
    <property type="match status" value="1"/>
</dbReference>
<dbReference type="SUPFAM" id="SSF56176">
    <property type="entry name" value="FAD-binding/transporter-associated domain-like"/>
    <property type="match status" value="1"/>
</dbReference>
<sequence length="464" mass="50741">MEKHTLNETAFQALAAGFRGHLIRPEDPAYEEAHRVYNAMIDKHPALIARAADVADVIRTVNFAREEGLLLAVRGGGHNGGGLGTCDDGVVLDLSGMKGVRVDPEARTARVAGGCTWGEVDHATHAFGLATPAGIISTTGVGGLTLGGGLGHLTRRYGLTIDNLLEVDMVLADGSFVTANEATHPDLFWAVRGGGGNFGVVTSFLFRLHPVDTVVAGPTLWEMDQAEAVLRWYREFIPQAPEDLNGFFAFLTVPPGPPFPEALHHRKMCGVVWCYTGPKEEADAVFAPIRAFGPPALDGTHEVPYPALQSAFDGLYPPGLQWYWRADFVRELSDEAVARHAQHGAAMPTPLSTMHLYPIDGAVHRVAPDATAFSYRDARWAEVIVGVDPAPANAGRIKDWTVRYWEALHPYSAGGAYVNFMMEEGQERVQATYRDNYERLVRVKQRYDPHNLFRVNQNIRPVSA</sequence>
<dbReference type="OrthoDB" id="545125at2"/>
<accession>F2NKK1</accession>
<dbReference type="GO" id="GO:0071949">
    <property type="term" value="F:FAD binding"/>
    <property type="evidence" value="ECO:0007669"/>
    <property type="project" value="InterPro"/>
</dbReference>
<dbReference type="Gene3D" id="3.30.43.10">
    <property type="entry name" value="Uridine Diphospho-n-acetylenolpyruvylglucosamine Reductase, domain 2"/>
    <property type="match status" value="1"/>
</dbReference>
<dbReference type="PROSITE" id="PS51387">
    <property type="entry name" value="FAD_PCMH"/>
    <property type="match status" value="1"/>
</dbReference>
<dbReference type="PANTHER" id="PTHR42973">
    <property type="entry name" value="BINDING OXIDOREDUCTASE, PUTATIVE (AFU_ORTHOLOGUE AFUA_1G17690)-RELATED"/>
    <property type="match status" value="1"/>
</dbReference>
<dbReference type="AlphaFoldDB" id="F2NKK1"/>
<gene>
    <name evidence="7" type="ordered locus">Marky_1931</name>
</gene>
<dbReference type="EC" id="1.5.3.6" evidence="7"/>
<dbReference type="Pfam" id="PF08031">
    <property type="entry name" value="BBE"/>
    <property type="match status" value="1"/>
</dbReference>
<dbReference type="RefSeq" id="WP_013704707.1">
    <property type="nucleotide sequence ID" value="NC_015387.1"/>
</dbReference>
<dbReference type="InterPro" id="IPR016169">
    <property type="entry name" value="FAD-bd_PCMH_sub2"/>
</dbReference>
<evidence type="ECO:0000313" key="8">
    <source>
        <dbReference type="Proteomes" id="UP000007030"/>
    </source>
</evidence>
<evidence type="ECO:0000256" key="2">
    <source>
        <dbReference type="ARBA" id="ARBA00005466"/>
    </source>
</evidence>
<keyword evidence="4" id="KW-0274">FAD</keyword>